<dbReference type="EMBL" id="QNRK01000009">
    <property type="protein sequence ID" value="RBP14283.1"/>
    <property type="molecule type" value="Genomic_DNA"/>
</dbReference>
<evidence type="ECO:0000313" key="2">
    <source>
        <dbReference type="EMBL" id="RBP14283.1"/>
    </source>
</evidence>
<proteinExistence type="predicted"/>
<keyword evidence="3" id="KW-1185">Reference proteome</keyword>
<sequence length="49" mass="4674">MNRSPGQAGPPSPEGEKGAPPEEGGSLGRGDAGLGATGSALGLPEDTRS</sequence>
<reference evidence="2 3" key="1">
    <citation type="submission" date="2018-06" db="EMBL/GenBank/DDBJ databases">
        <title>Genomic Encyclopedia of Type Strains, Phase IV (KMG-IV): sequencing the most valuable type-strain genomes for metagenomic binning, comparative biology and taxonomic classification.</title>
        <authorList>
            <person name="Goeker M."/>
        </authorList>
    </citation>
    <scope>NUCLEOTIDE SEQUENCE [LARGE SCALE GENOMIC DNA]</scope>
    <source>
        <strain evidence="2 3">DSM 24875</strain>
    </source>
</reference>
<organism evidence="2 3">
    <name type="scientific">Roseiarcus fermentans</name>
    <dbReference type="NCBI Taxonomy" id="1473586"/>
    <lineage>
        <taxon>Bacteria</taxon>
        <taxon>Pseudomonadati</taxon>
        <taxon>Pseudomonadota</taxon>
        <taxon>Alphaproteobacteria</taxon>
        <taxon>Hyphomicrobiales</taxon>
        <taxon>Roseiarcaceae</taxon>
        <taxon>Roseiarcus</taxon>
    </lineage>
</organism>
<gene>
    <name evidence="2" type="ORF">DFR50_10936</name>
</gene>
<comment type="caution">
    <text evidence="2">The sequence shown here is derived from an EMBL/GenBank/DDBJ whole genome shotgun (WGS) entry which is preliminary data.</text>
</comment>
<evidence type="ECO:0000256" key="1">
    <source>
        <dbReference type="SAM" id="MobiDB-lite"/>
    </source>
</evidence>
<protein>
    <submittedName>
        <fullName evidence="2">Uncharacterized protein</fullName>
    </submittedName>
</protein>
<feature type="compositionally biased region" description="Gly residues" evidence="1">
    <location>
        <begin position="25"/>
        <end position="36"/>
    </location>
</feature>
<evidence type="ECO:0000313" key="3">
    <source>
        <dbReference type="Proteomes" id="UP000253529"/>
    </source>
</evidence>
<dbReference type="AlphaFoldDB" id="A0A366FHY4"/>
<name>A0A366FHY4_9HYPH</name>
<feature type="region of interest" description="Disordered" evidence="1">
    <location>
        <begin position="1"/>
        <end position="49"/>
    </location>
</feature>
<dbReference type="Proteomes" id="UP000253529">
    <property type="component" value="Unassembled WGS sequence"/>
</dbReference>
<accession>A0A366FHY4</accession>